<name>A0A7W4WBV6_9GAMM</name>
<dbReference type="PANTHER" id="PTHR34776:SF1">
    <property type="entry name" value="F17F16.3 PROTEIN"/>
    <property type="match status" value="1"/>
</dbReference>
<sequence length="331" mass="36987">MAQSIEKGDIYFFYRPKVNKEKITGIGDIQRFHLVLVPEGQEKARLFIVGKKRLPEIAKGKSRSTTREWMMNELTDKPEKIGEEFKPLKYTTKTRGKQDQGEAIPVGEGRYALFEREDSTRLGYKLSRPSKPGKAQKELGILPEASFVISVRNPEVKVRGFPESEPGYPKKLQKKFADERWIDVDDPKLLNYESAQLVLIGAHDTLEKADVKITGKPNLFKKLGLKSADWPTDALEKGKFAKPQFNVEAKSPEGDRGKGGRRGGAKATKTGSAAGIARSLKGVDFPKDHDGLVKYAKSHDAPDEVVEVLEELPKGPFRNMAEVQRALGEVR</sequence>
<keyword evidence="3" id="KW-1185">Reference proteome</keyword>
<accession>A0A7W4WBV6</accession>
<protein>
    <submittedName>
        <fullName evidence="2">Uncharacterized protein</fullName>
    </submittedName>
</protein>
<evidence type="ECO:0000313" key="2">
    <source>
        <dbReference type="EMBL" id="MBB3060726.1"/>
    </source>
</evidence>
<dbReference type="Proteomes" id="UP000535937">
    <property type="component" value="Unassembled WGS sequence"/>
</dbReference>
<organism evidence="2 3">
    <name type="scientific">Microbulbifer rhizosphaerae</name>
    <dbReference type="NCBI Taxonomy" id="1562603"/>
    <lineage>
        <taxon>Bacteria</taxon>
        <taxon>Pseudomonadati</taxon>
        <taxon>Pseudomonadota</taxon>
        <taxon>Gammaproteobacteria</taxon>
        <taxon>Cellvibrionales</taxon>
        <taxon>Microbulbiferaceae</taxon>
        <taxon>Microbulbifer</taxon>
    </lineage>
</organism>
<evidence type="ECO:0000256" key="1">
    <source>
        <dbReference type="SAM" id="MobiDB-lite"/>
    </source>
</evidence>
<reference evidence="2 3" key="1">
    <citation type="submission" date="2020-08" db="EMBL/GenBank/DDBJ databases">
        <title>Genomic Encyclopedia of Type Strains, Phase III (KMG-III): the genomes of soil and plant-associated and newly described type strains.</title>
        <authorList>
            <person name="Whitman W."/>
        </authorList>
    </citation>
    <scope>NUCLEOTIDE SEQUENCE [LARGE SCALE GENOMIC DNA]</scope>
    <source>
        <strain evidence="2 3">CECT 8799</strain>
    </source>
</reference>
<evidence type="ECO:0000313" key="3">
    <source>
        <dbReference type="Proteomes" id="UP000535937"/>
    </source>
</evidence>
<dbReference type="PANTHER" id="PTHR34776">
    <property type="entry name" value="F17F16.3 PROTEIN"/>
    <property type="match status" value="1"/>
</dbReference>
<dbReference type="EMBL" id="JACHWZ010000006">
    <property type="protein sequence ID" value="MBB3060726.1"/>
    <property type="molecule type" value="Genomic_DNA"/>
</dbReference>
<proteinExistence type="predicted"/>
<feature type="region of interest" description="Disordered" evidence="1">
    <location>
        <begin position="242"/>
        <end position="273"/>
    </location>
</feature>
<dbReference type="InterPro" id="IPR021527">
    <property type="entry name" value="DUF2795"/>
</dbReference>
<dbReference type="Pfam" id="PF11387">
    <property type="entry name" value="DUF2795"/>
    <property type="match status" value="1"/>
</dbReference>
<gene>
    <name evidence="2" type="ORF">FHS09_001546</name>
</gene>
<comment type="caution">
    <text evidence="2">The sequence shown here is derived from an EMBL/GenBank/DDBJ whole genome shotgun (WGS) entry which is preliminary data.</text>
</comment>
<dbReference type="RefSeq" id="WP_183458393.1">
    <property type="nucleotide sequence ID" value="NZ_JACHWZ010000006.1"/>
</dbReference>
<dbReference type="AlphaFoldDB" id="A0A7W4WBV6"/>